<proteinExistence type="inferred from homology"/>
<dbReference type="PANTHER" id="PTHR30177">
    <property type="entry name" value="GLYCINE BETAINE/L-PROLINE TRANSPORT SYSTEM PERMEASE PROTEIN PROW"/>
    <property type="match status" value="1"/>
</dbReference>
<dbReference type="GO" id="GO:0055085">
    <property type="term" value="P:transmembrane transport"/>
    <property type="evidence" value="ECO:0007669"/>
    <property type="project" value="InterPro"/>
</dbReference>
<dbReference type="RefSeq" id="WP_156231619.1">
    <property type="nucleotide sequence ID" value="NZ_CP046455.1"/>
</dbReference>
<keyword evidence="3 6" id="KW-0812">Transmembrane</keyword>
<evidence type="ECO:0000256" key="4">
    <source>
        <dbReference type="ARBA" id="ARBA00022989"/>
    </source>
</evidence>
<feature type="transmembrane region" description="Helical" evidence="6">
    <location>
        <begin position="75"/>
        <end position="95"/>
    </location>
</feature>
<dbReference type="PANTHER" id="PTHR30177:SF4">
    <property type="entry name" value="OSMOPROTECTANT IMPORT PERMEASE PROTEIN OSMW"/>
    <property type="match status" value="1"/>
</dbReference>
<dbReference type="InterPro" id="IPR000515">
    <property type="entry name" value="MetI-like"/>
</dbReference>
<dbReference type="KEGG" id="cok:COCCU_11580"/>
<feature type="transmembrane region" description="Helical" evidence="6">
    <location>
        <begin position="47"/>
        <end position="69"/>
    </location>
</feature>
<dbReference type="EMBL" id="CP046455">
    <property type="protein sequence ID" value="QGU08217.1"/>
    <property type="molecule type" value="Genomic_DNA"/>
</dbReference>
<reference evidence="8 9" key="1">
    <citation type="submission" date="2019-11" db="EMBL/GenBank/DDBJ databases">
        <title>Complete genome sequence of Corynebacterium kalinowskii 1959, a novel Corynebacterium species isolated from soil of a small paddock in Vilsendorf, Germany.</title>
        <authorList>
            <person name="Schaffert L."/>
            <person name="Ruwe M."/>
            <person name="Milse J."/>
            <person name="Hanuschka K."/>
            <person name="Ortseifen V."/>
            <person name="Droste J."/>
            <person name="Brandt D."/>
            <person name="Schlueter L."/>
            <person name="Kutter Y."/>
            <person name="Vinke S."/>
            <person name="Viehoefer P."/>
            <person name="Jacob L."/>
            <person name="Luebke N.-C."/>
            <person name="Schulte-Berndt E."/>
            <person name="Hain C."/>
            <person name="Linder M."/>
            <person name="Schmidt P."/>
            <person name="Wollenschlaeger L."/>
            <person name="Luttermann T."/>
            <person name="Thieme E."/>
            <person name="Hassa J."/>
            <person name="Haak M."/>
            <person name="Wittchen M."/>
            <person name="Mentz A."/>
            <person name="Persicke M."/>
            <person name="Busche T."/>
            <person name="Ruckert C."/>
        </authorList>
    </citation>
    <scope>NUCLEOTIDE SEQUENCE [LARGE SCALE GENOMIC DNA]</scope>
    <source>
        <strain evidence="8 9">2039</strain>
    </source>
</reference>
<organism evidence="8 9">
    <name type="scientific">Corynebacterium occultum</name>
    <dbReference type="NCBI Taxonomy" id="2675219"/>
    <lineage>
        <taxon>Bacteria</taxon>
        <taxon>Bacillati</taxon>
        <taxon>Actinomycetota</taxon>
        <taxon>Actinomycetes</taxon>
        <taxon>Mycobacteriales</taxon>
        <taxon>Corynebacteriaceae</taxon>
        <taxon>Corynebacterium</taxon>
    </lineage>
</organism>
<evidence type="ECO:0000259" key="7">
    <source>
        <dbReference type="PROSITE" id="PS50928"/>
    </source>
</evidence>
<evidence type="ECO:0000256" key="2">
    <source>
        <dbReference type="ARBA" id="ARBA00022448"/>
    </source>
</evidence>
<dbReference type="AlphaFoldDB" id="A0A6B8W8F7"/>
<evidence type="ECO:0000313" key="8">
    <source>
        <dbReference type="EMBL" id="QGU08217.1"/>
    </source>
</evidence>
<dbReference type="SUPFAM" id="SSF161098">
    <property type="entry name" value="MetI-like"/>
    <property type="match status" value="1"/>
</dbReference>
<dbReference type="Proteomes" id="UP000424462">
    <property type="component" value="Chromosome"/>
</dbReference>
<keyword evidence="4 6" id="KW-1133">Transmembrane helix</keyword>
<keyword evidence="9" id="KW-1185">Reference proteome</keyword>
<dbReference type="InterPro" id="IPR051204">
    <property type="entry name" value="ABC_transp_perm/SBD"/>
</dbReference>
<evidence type="ECO:0000256" key="5">
    <source>
        <dbReference type="ARBA" id="ARBA00023136"/>
    </source>
</evidence>
<dbReference type="CDD" id="cd06261">
    <property type="entry name" value="TM_PBP2"/>
    <property type="match status" value="1"/>
</dbReference>
<feature type="transmembrane region" description="Helical" evidence="6">
    <location>
        <begin position="20"/>
        <end position="40"/>
    </location>
</feature>
<sequence>MNWLSQNLDNIGELTLTHLLLTVPAVLLSLLIALPIGWLAHRWQLGGGLILVLVGVIYAIPSLPMFIIVPSVLGIGLRSNATMIIVLTAYGVALLSRTVADAFASVPGETRRAATGIGYSDTRRFFTVDLPLAAPVILAGLRVVVVSTVSLVTVGAVVGIQSLGTLFTDGFQRGIFASVLTGLVLTVALALLLDALCLLAGRILLPWQRADTYRREVLR</sequence>
<gene>
    <name evidence="8" type="primary">yehY</name>
    <name evidence="8" type="ORF">COCCU_11580</name>
</gene>
<dbReference type="InterPro" id="IPR035906">
    <property type="entry name" value="MetI-like_sf"/>
</dbReference>
<evidence type="ECO:0000313" key="9">
    <source>
        <dbReference type="Proteomes" id="UP000424462"/>
    </source>
</evidence>
<evidence type="ECO:0000256" key="3">
    <source>
        <dbReference type="ARBA" id="ARBA00022692"/>
    </source>
</evidence>
<dbReference type="Gene3D" id="1.10.3720.10">
    <property type="entry name" value="MetI-like"/>
    <property type="match status" value="1"/>
</dbReference>
<dbReference type="Pfam" id="PF00528">
    <property type="entry name" value="BPD_transp_1"/>
    <property type="match status" value="1"/>
</dbReference>
<dbReference type="GO" id="GO:0031460">
    <property type="term" value="P:glycine betaine transport"/>
    <property type="evidence" value="ECO:0007669"/>
    <property type="project" value="TreeGrafter"/>
</dbReference>
<feature type="transmembrane region" description="Helical" evidence="6">
    <location>
        <begin position="132"/>
        <end position="163"/>
    </location>
</feature>
<accession>A0A6B8W8F7</accession>
<comment type="similarity">
    <text evidence="6">Belongs to the binding-protein-dependent transport system permease family.</text>
</comment>
<dbReference type="GO" id="GO:0005886">
    <property type="term" value="C:plasma membrane"/>
    <property type="evidence" value="ECO:0007669"/>
    <property type="project" value="UniProtKB-SubCell"/>
</dbReference>
<evidence type="ECO:0000256" key="1">
    <source>
        <dbReference type="ARBA" id="ARBA00004141"/>
    </source>
</evidence>
<dbReference type="PROSITE" id="PS50928">
    <property type="entry name" value="ABC_TM1"/>
    <property type="match status" value="1"/>
</dbReference>
<feature type="transmembrane region" description="Helical" evidence="6">
    <location>
        <begin position="175"/>
        <end position="205"/>
    </location>
</feature>
<keyword evidence="2 6" id="KW-0813">Transport</keyword>
<keyword evidence="5 6" id="KW-0472">Membrane</keyword>
<name>A0A6B8W8F7_9CORY</name>
<feature type="domain" description="ABC transmembrane type-1" evidence="7">
    <location>
        <begin position="15"/>
        <end position="197"/>
    </location>
</feature>
<protein>
    <submittedName>
        <fullName evidence="8">Osmoprotectant uptake system permease protein YehY</fullName>
    </submittedName>
</protein>
<evidence type="ECO:0000256" key="6">
    <source>
        <dbReference type="RuleBase" id="RU363032"/>
    </source>
</evidence>
<comment type="subcellular location">
    <subcellularLocation>
        <location evidence="6">Cell membrane</location>
        <topology evidence="6">Multi-pass membrane protein</topology>
    </subcellularLocation>
    <subcellularLocation>
        <location evidence="1">Membrane</location>
        <topology evidence="1">Multi-pass membrane protein</topology>
    </subcellularLocation>
</comment>